<dbReference type="EMBL" id="BMMH01000019">
    <property type="protein sequence ID" value="GGL37081.1"/>
    <property type="molecule type" value="Genomic_DNA"/>
</dbReference>
<feature type="compositionally biased region" description="Low complexity" evidence="1">
    <location>
        <begin position="525"/>
        <end position="549"/>
    </location>
</feature>
<feature type="compositionally biased region" description="Basic and acidic residues" evidence="1">
    <location>
        <begin position="558"/>
        <end position="576"/>
    </location>
</feature>
<dbReference type="RefSeq" id="WP_063000283.1">
    <property type="nucleotide sequence ID" value="NZ_BMMH01000019.1"/>
</dbReference>
<feature type="compositionally biased region" description="Pro residues" evidence="1">
    <location>
        <begin position="170"/>
        <end position="180"/>
    </location>
</feature>
<feature type="compositionally biased region" description="Low complexity" evidence="1">
    <location>
        <begin position="410"/>
        <end position="422"/>
    </location>
</feature>
<feature type="compositionally biased region" description="Polar residues" evidence="1">
    <location>
        <begin position="71"/>
        <end position="80"/>
    </location>
</feature>
<feature type="compositionally biased region" description="Pro residues" evidence="1">
    <location>
        <begin position="121"/>
        <end position="132"/>
    </location>
</feature>
<evidence type="ECO:0000313" key="2">
    <source>
        <dbReference type="EMBL" id="GGL37081.1"/>
    </source>
</evidence>
<keyword evidence="3" id="KW-1185">Reference proteome</keyword>
<evidence type="ECO:0000313" key="3">
    <source>
        <dbReference type="Proteomes" id="UP000638263"/>
    </source>
</evidence>
<feature type="compositionally biased region" description="Basic and acidic residues" evidence="1">
    <location>
        <begin position="10"/>
        <end position="27"/>
    </location>
</feature>
<feature type="region of interest" description="Disordered" evidence="1">
    <location>
        <begin position="1"/>
        <end position="623"/>
    </location>
</feature>
<dbReference type="Proteomes" id="UP000638263">
    <property type="component" value="Unassembled WGS sequence"/>
</dbReference>
<feature type="compositionally biased region" description="Low complexity" evidence="1">
    <location>
        <begin position="157"/>
        <end position="166"/>
    </location>
</feature>
<evidence type="ECO:0000256" key="1">
    <source>
        <dbReference type="SAM" id="MobiDB-lite"/>
    </source>
</evidence>
<name>A0A917RV01_9NOCA</name>
<organism evidence="2 3">
    <name type="scientific">Nocardia jinanensis</name>
    <dbReference type="NCBI Taxonomy" id="382504"/>
    <lineage>
        <taxon>Bacteria</taxon>
        <taxon>Bacillati</taxon>
        <taxon>Actinomycetota</taxon>
        <taxon>Actinomycetes</taxon>
        <taxon>Mycobacteriales</taxon>
        <taxon>Nocardiaceae</taxon>
        <taxon>Nocardia</taxon>
    </lineage>
</organism>
<gene>
    <name evidence="2" type="ORF">GCM10011588_59750</name>
</gene>
<accession>A0A917RV01</accession>
<feature type="compositionally biased region" description="Polar residues" evidence="1">
    <location>
        <begin position="38"/>
        <end position="53"/>
    </location>
</feature>
<reference evidence="2" key="1">
    <citation type="journal article" date="2014" name="Int. J. Syst. Evol. Microbiol.">
        <title>Complete genome sequence of Corynebacterium casei LMG S-19264T (=DSM 44701T), isolated from a smear-ripened cheese.</title>
        <authorList>
            <consortium name="US DOE Joint Genome Institute (JGI-PGF)"/>
            <person name="Walter F."/>
            <person name="Albersmeier A."/>
            <person name="Kalinowski J."/>
            <person name="Ruckert C."/>
        </authorList>
    </citation>
    <scope>NUCLEOTIDE SEQUENCE</scope>
    <source>
        <strain evidence="2">CGMCC 4.3508</strain>
    </source>
</reference>
<protein>
    <submittedName>
        <fullName evidence="2">Uncharacterized protein</fullName>
    </submittedName>
</protein>
<dbReference type="AlphaFoldDB" id="A0A917RV01"/>
<feature type="compositionally biased region" description="Low complexity" evidence="1">
    <location>
        <begin position="370"/>
        <end position="379"/>
    </location>
</feature>
<feature type="compositionally biased region" description="Polar residues" evidence="1">
    <location>
        <begin position="235"/>
        <end position="249"/>
    </location>
</feature>
<comment type="caution">
    <text evidence="2">The sequence shown here is derived from an EMBL/GenBank/DDBJ whole genome shotgun (WGS) entry which is preliminary data.</text>
</comment>
<proteinExistence type="predicted"/>
<sequence>MDAENASLGDGRRGRQEEYGRAQHNSESRGFAGFGSNEFDSANGSNGATNRSDSIPDHGYTWTPAPPSTPPQNQHSTGGSATLDPFAAWNTPGVIGDASAVGIMTSGGQEPDPRFSTSPSDPSPYPAPPDDPNGPDTAALSTRHSAGPDTIPGQAGGHSASLASSARIPVPGPPYAPEQPLPSTESTIPSSGGRPSGPDPLAAATTQLPTSGAAEIAAFSYPADPETPQGPADSYVSSPDTGSLPSWLSSIGEEPAPHPLESGGRRRKLDLNESAESAEAFNPFEDHQYAPGQEESSAVGVSDPYELPAIPSEQRESGTTEGDLAAPPELPSRGLPSRASRNRNAPVPGADEESAAAPITARRLPRSAARHAPAPSEEAQNGSGNAHEALTGTVSGPDFTEAPESPDGELPAPRRLPRSAARYNIDDDQPGPRGDQPAALRIAAPDTATADEAGAHAVAPPRLAPPADSTPILDRLLDPEPAHGIDTGDESGAAPVAEILTRILESEQEPAPYRHSGSEGPDTPEPAAEIEALELAALTLVPDDPSDSLSDTREDDPDARPPLETRRSRRAREAAEASRSPLLDQAEPEELSGPVPEPAPALPVPGARLPAPVEDTTSRHSRSEEGADIDIHLIMRLLTASDDLEVLAGQAETGEVSAAEVARSAREARAAVLSAVTAWYGGPAQMVKFANALLQAARES</sequence>
<reference evidence="2" key="2">
    <citation type="submission" date="2020-09" db="EMBL/GenBank/DDBJ databases">
        <authorList>
            <person name="Sun Q."/>
            <person name="Zhou Y."/>
        </authorList>
    </citation>
    <scope>NUCLEOTIDE SEQUENCE</scope>
    <source>
        <strain evidence="2">CGMCC 4.3508</strain>
    </source>
</reference>